<dbReference type="AlphaFoldDB" id="A0AAD3XT81"/>
<sequence>MEVAFIRPSSLGQPATSSRLVSPDQSAHLTGRCHLIGRPHLAGCPWLTVRPAPSVGWSFDLIIPVSITLLAASHVISIALYSALADNLETIFGFFDFHETRDSLTNTQKSVVAGYWPSLKLRILSANRKPTDSDTAESSKVVYAV</sequence>
<gene>
    <name evidence="1" type="ORF">Nepgr_017261</name>
</gene>
<evidence type="ECO:0000313" key="2">
    <source>
        <dbReference type="Proteomes" id="UP001279734"/>
    </source>
</evidence>
<keyword evidence="2" id="KW-1185">Reference proteome</keyword>
<accession>A0AAD3XT81</accession>
<proteinExistence type="predicted"/>
<reference evidence="1" key="1">
    <citation type="submission" date="2023-05" db="EMBL/GenBank/DDBJ databases">
        <title>Nepenthes gracilis genome sequencing.</title>
        <authorList>
            <person name="Fukushima K."/>
        </authorList>
    </citation>
    <scope>NUCLEOTIDE SEQUENCE</scope>
    <source>
        <strain evidence="1">SING2019-196</strain>
    </source>
</reference>
<evidence type="ECO:0000313" key="1">
    <source>
        <dbReference type="EMBL" id="GMH15420.1"/>
    </source>
</evidence>
<dbReference type="EMBL" id="BSYO01000015">
    <property type="protein sequence ID" value="GMH15420.1"/>
    <property type="molecule type" value="Genomic_DNA"/>
</dbReference>
<dbReference type="Proteomes" id="UP001279734">
    <property type="component" value="Unassembled WGS sequence"/>
</dbReference>
<name>A0AAD3XT81_NEPGR</name>
<protein>
    <submittedName>
        <fullName evidence="1">Uncharacterized protein</fullName>
    </submittedName>
</protein>
<comment type="caution">
    <text evidence="1">The sequence shown here is derived from an EMBL/GenBank/DDBJ whole genome shotgun (WGS) entry which is preliminary data.</text>
</comment>
<organism evidence="1 2">
    <name type="scientific">Nepenthes gracilis</name>
    <name type="common">Slender pitcher plant</name>
    <dbReference type="NCBI Taxonomy" id="150966"/>
    <lineage>
        <taxon>Eukaryota</taxon>
        <taxon>Viridiplantae</taxon>
        <taxon>Streptophyta</taxon>
        <taxon>Embryophyta</taxon>
        <taxon>Tracheophyta</taxon>
        <taxon>Spermatophyta</taxon>
        <taxon>Magnoliopsida</taxon>
        <taxon>eudicotyledons</taxon>
        <taxon>Gunneridae</taxon>
        <taxon>Pentapetalae</taxon>
        <taxon>Caryophyllales</taxon>
        <taxon>Nepenthaceae</taxon>
        <taxon>Nepenthes</taxon>
    </lineage>
</organism>